<dbReference type="HAMAP" id="MF_01853">
    <property type="entry name" value="PelO"/>
    <property type="match status" value="1"/>
</dbReference>
<keyword evidence="6 9" id="KW-0479">Metal-binding</keyword>
<keyword evidence="12" id="KW-1185">Reference proteome</keyword>
<dbReference type="GO" id="GO:0046872">
    <property type="term" value="F:metal ion binding"/>
    <property type="evidence" value="ECO:0007669"/>
    <property type="project" value="UniProtKB-UniRule"/>
</dbReference>
<evidence type="ECO:0000256" key="7">
    <source>
        <dbReference type="ARBA" id="ARBA00022759"/>
    </source>
</evidence>
<dbReference type="SMART" id="SM01194">
    <property type="entry name" value="eRF1_1"/>
    <property type="match status" value="1"/>
</dbReference>
<gene>
    <name evidence="9" type="primary">pelA</name>
    <name evidence="11" type="ORF">FTO68_02920</name>
</gene>
<evidence type="ECO:0000256" key="6">
    <source>
        <dbReference type="ARBA" id="ARBA00022723"/>
    </source>
</evidence>
<dbReference type="NCBIfam" id="TIGR00111">
    <property type="entry name" value="pelota"/>
    <property type="match status" value="1"/>
</dbReference>
<sequence>MKATFCDLKRNTGEIKLTPESLDDLWHLSHLIEPADLVYATTLRSVEQSSDKIRPDKIEKRPVRIGLEVERTEFVPESRRLRVSGVIRDGPDPGLHHSLNVETGYEISVIRQWRRSDLARIDRAVKASLYDAIHIVALEEGEAEICRVRQYGPERITTMTQGSGKTRGENTRQALFESLYQFLQQVTGPIVIAGPGFIKEEFGTYVRSRAPDLLARMAIVDTQRSGYGAIQQAIGDGVLERVAEDLQLAHEVRAADEVFKRIARDDPVAYGTEEVRKAVAFGAAEELIVADSAIRKPEISSLMEEAEAMNAKVLVLSTEFEPGKRIEGLGGIAALLRYKIA</sequence>
<keyword evidence="8 9" id="KW-0378">Hydrolase</keyword>
<dbReference type="InterPro" id="IPR058547">
    <property type="entry name" value="Pelota_N"/>
</dbReference>
<evidence type="ECO:0000256" key="8">
    <source>
        <dbReference type="ARBA" id="ARBA00022801"/>
    </source>
</evidence>
<comment type="caution">
    <text evidence="11">The sequence shown here is derived from an EMBL/GenBank/DDBJ whole genome shotgun (WGS) entry which is preliminary data.</text>
</comment>
<dbReference type="GO" id="GO:0016787">
    <property type="term" value="F:hydrolase activity"/>
    <property type="evidence" value="ECO:0007669"/>
    <property type="project" value="UniProtKB-KW"/>
</dbReference>
<evidence type="ECO:0000256" key="1">
    <source>
        <dbReference type="ARBA" id="ARBA00001968"/>
    </source>
</evidence>
<dbReference type="InterPro" id="IPR029064">
    <property type="entry name" value="Ribosomal_eL30-like_sf"/>
</dbReference>
<evidence type="ECO:0000259" key="10">
    <source>
        <dbReference type="SMART" id="SM01194"/>
    </source>
</evidence>
<evidence type="ECO:0000256" key="9">
    <source>
        <dbReference type="HAMAP-Rule" id="MF_01853"/>
    </source>
</evidence>
<dbReference type="SUPFAM" id="SSF55315">
    <property type="entry name" value="L30e-like"/>
    <property type="match status" value="1"/>
</dbReference>
<comment type="similarity">
    <text evidence="3 9">Belongs to the eukaryotic release factor 1 family. Pelota subfamily.</text>
</comment>
<dbReference type="SUPFAM" id="SSF53137">
    <property type="entry name" value="Translational machinery components"/>
    <property type="match status" value="1"/>
</dbReference>
<proteinExistence type="inferred from homology"/>
<reference evidence="11 12" key="1">
    <citation type="submission" date="2019-08" db="EMBL/GenBank/DDBJ databases">
        <authorList>
            <person name="Chen S.-C."/>
            <person name="Lai M.-C."/>
            <person name="You Y.-T."/>
        </authorList>
    </citation>
    <scope>NUCLEOTIDE SEQUENCE [LARGE SCALE GENOMIC DNA]</scope>
    <source>
        <strain evidence="11 12">P2F9704a</strain>
    </source>
</reference>
<dbReference type="PANTHER" id="PTHR10853:SF0">
    <property type="entry name" value="PROTEIN PELOTA HOMOLOG"/>
    <property type="match status" value="1"/>
</dbReference>
<evidence type="ECO:0000313" key="12">
    <source>
        <dbReference type="Proteomes" id="UP001524383"/>
    </source>
</evidence>
<dbReference type="EMBL" id="VOTZ01000004">
    <property type="protein sequence ID" value="MCQ1537942.1"/>
    <property type="molecule type" value="Genomic_DNA"/>
</dbReference>
<comment type="domain">
    <text evidence="9">The N-terminal domain has the RNA-binding Sm fold. It harbors the endoribonuclease activity.</text>
</comment>
<dbReference type="Pfam" id="PF26356">
    <property type="entry name" value="Pelota_N"/>
    <property type="match status" value="1"/>
</dbReference>
<dbReference type="Gene3D" id="2.30.30.870">
    <property type="entry name" value="Pelota, domain A"/>
    <property type="match status" value="1"/>
</dbReference>
<feature type="domain" description="eRF1/Pelota-like N-terminal" evidence="10">
    <location>
        <begin position="1"/>
        <end position="126"/>
    </location>
</feature>
<evidence type="ECO:0000313" key="11">
    <source>
        <dbReference type="EMBL" id="MCQ1537942.1"/>
    </source>
</evidence>
<dbReference type="InterPro" id="IPR042226">
    <property type="entry name" value="eFR1_2_sf"/>
</dbReference>
<comment type="cofactor">
    <cofactor evidence="1 9">
        <name>a divalent metal cation</name>
        <dbReference type="ChEBI" id="CHEBI:60240"/>
    </cofactor>
</comment>
<keyword evidence="5 9" id="KW-0540">Nuclease</keyword>
<dbReference type="RefSeq" id="WP_255331875.1">
    <property type="nucleotide sequence ID" value="NZ_VOTZ01000004.1"/>
</dbReference>
<dbReference type="InterPro" id="IPR038069">
    <property type="entry name" value="Pelota/DOM34_N"/>
</dbReference>
<accession>A0ABD4TG50</accession>
<dbReference type="Pfam" id="PF03465">
    <property type="entry name" value="eRF1_3"/>
    <property type="match status" value="1"/>
</dbReference>
<organism evidence="11 12">
    <name type="scientific">Methanocalculus taiwanensis</name>
    <dbReference type="NCBI Taxonomy" id="106207"/>
    <lineage>
        <taxon>Archaea</taxon>
        <taxon>Methanobacteriati</taxon>
        <taxon>Methanobacteriota</taxon>
        <taxon>Stenosarchaea group</taxon>
        <taxon>Methanomicrobia</taxon>
        <taxon>Methanomicrobiales</taxon>
        <taxon>Methanocalculaceae</taxon>
        <taxon>Methanocalculus</taxon>
    </lineage>
</organism>
<comment type="subcellular location">
    <subcellularLocation>
        <location evidence="2 9">Cytoplasm</location>
    </subcellularLocation>
</comment>
<comment type="function">
    <text evidence="9">May function in recognizing stalled ribosomes, interact with stem-loop structures in stalled mRNA molecules, and effect endonucleolytic cleavage of the mRNA. May play a role in the release non-functional ribosomes and degradation of damaged mRNAs. Has endoribonuclease activity.</text>
</comment>
<evidence type="ECO:0000256" key="5">
    <source>
        <dbReference type="ARBA" id="ARBA00022722"/>
    </source>
</evidence>
<dbReference type="Gene3D" id="3.30.420.60">
    <property type="entry name" value="eRF1 domain 2"/>
    <property type="match status" value="1"/>
</dbReference>
<dbReference type="EC" id="3.1.-.-" evidence="9"/>
<keyword evidence="7 9" id="KW-0255">Endonuclease</keyword>
<evidence type="ECO:0000256" key="3">
    <source>
        <dbReference type="ARBA" id="ARBA00009504"/>
    </source>
</evidence>
<dbReference type="GO" id="GO:0005737">
    <property type="term" value="C:cytoplasm"/>
    <property type="evidence" value="ECO:0007669"/>
    <property type="project" value="UniProtKB-SubCell"/>
</dbReference>
<keyword evidence="4 9" id="KW-0963">Cytoplasm</keyword>
<dbReference type="GO" id="GO:0004519">
    <property type="term" value="F:endonuclease activity"/>
    <property type="evidence" value="ECO:0007669"/>
    <property type="project" value="UniProtKB-UniRule"/>
</dbReference>
<dbReference type="Gene3D" id="3.30.1330.30">
    <property type="match status" value="1"/>
</dbReference>
<dbReference type="PANTHER" id="PTHR10853">
    <property type="entry name" value="PELOTA"/>
    <property type="match status" value="1"/>
</dbReference>
<dbReference type="InterPro" id="IPR005142">
    <property type="entry name" value="eRF1_3"/>
</dbReference>
<name>A0ABD4TG50_9EURY</name>
<dbReference type="InterPro" id="IPR005140">
    <property type="entry name" value="eRF1_Pelota-like_N"/>
</dbReference>
<dbReference type="InterPro" id="IPR023521">
    <property type="entry name" value="Pelota_arc"/>
</dbReference>
<dbReference type="Proteomes" id="UP001524383">
    <property type="component" value="Unassembled WGS sequence"/>
</dbReference>
<protein>
    <recommendedName>
        <fullName evidence="9">Protein pelota homolog</fullName>
        <ecNumber evidence="9">3.1.-.-</ecNumber>
    </recommendedName>
</protein>
<evidence type="ECO:0000256" key="2">
    <source>
        <dbReference type="ARBA" id="ARBA00004496"/>
    </source>
</evidence>
<evidence type="ECO:0000256" key="4">
    <source>
        <dbReference type="ARBA" id="ARBA00022490"/>
    </source>
</evidence>
<dbReference type="InterPro" id="IPR004405">
    <property type="entry name" value="TF_pelota"/>
</dbReference>
<dbReference type="AlphaFoldDB" id="A0ABD4TG50"/>
<comment type="subunit">
    <text evidence="9">Monomer.</text>
</comment>
<dbReference type="SUPFAM" id="SSF159065">
    <property type="entry name" value="Dom34/Pelota N-terminal domain-like"/>
    <property type="match status" value="1"/>
</dbReference>